<dbReference type="InterPro" id="IPR035959">
    <property type="entry name" value="RutC-like_sf"/>
</dbReference>
<dbReference type="EMBL" id="JACHWZ010000019">
    <property type="protein sequence ID" value="MBB3062735.1"/>
    <property type="molecule type" value="Genomic_DNA"/>
</dbReference>
<sequence length="416" mass="44943">MNPTISKAFRASPSPPGSVVKQRLARNGLILTYTDAGTAGIFISATASGSAQGAREEHDNYETLYEALYETIGTLLTEKQLVITHERVFASLSCQHDLLYQRQQTLPRYGIDPNTPVTLIHGCPPWGSGLAGALFHAVPGSIAKPETLEIHGTPVGRIWSSGIADYARLQFGGNAGLSPQLDLEANEVFLAAASVLADNGFSLTDVTRTWFYIHDILDNYQLFNQVRDKHYTDFRLAKKSGAPLRLPASTGIGGTSANRSALAADFLAVKPKSEDTVRQLSNPAQKEAFHYGASFSRAVLIQEQTADIIQVSGTASIGGDGRTLHPKDGASQIACTLDKLETLLETVSASLNQVATANVFLKDPALWDIFQRIARKRGLAEFPGVPVIADICRNDLLFEIDAEVVMPKIGTTKCVY</sequence>
<accession>A0A7W4WEH1</accession>
<reference evidence="1 2" key="1">
    <citation type="submission" date="2020-08" db="EMBL/GenBank/DDBJ databases">
        <title>Genomic Encyclopedia of Type Strains, Phase III (KMG-III): the genomes of soil and plant-associated and newly described type strains.</title>
        <authorList>
            <person name="Whitman W."/>
        </authorList>
    </citation>
    <scope>NUCLEOTIDE SEQUENCE [LARGE SCALE GENOMIC DNA]</scope>
    <source>
        <strain evidence="1 2">CECT 8799</strain>
    </source>
</reference>
<dbReference type="Proteomes" id="UP000535937">
    <property type="component" value="Unassembled WGS sequence"/>
</dbReference>
<gene>
    <name evidence="1" type="ORF">FHS09_003584</name>
</gene>
<evidence type="ECO:0000313" key="1">
    <source>
        <dbReference type="EMBL" id="MBB3062735.1"/>
    </source>
</evidence>
<evidence type="ECO:0000313" key="2">
    <source>
        <dbReference type="Proteomes" id="UP000535937"/>
    </source>
</evidence>
<name>A0A7W4WEH1_9GAMM</name>
<organism evidence="1 2">
    <name type="scientific">Microbulbifer rhizosphaerae</name>
    <dbReference type="NCBI Taxonomy" id="1562603"/>
    <lineage>
        <taxon>Bacteria</taxon>
        <taxon>Pseudomonadati</taxon>
        <taxon>Pseudomonadota</taxon>
        <taxon>Gammaproteobacteria</taxon>
        <taxon>Cellvibrionales</taxon>
        <taxon>Microbulbiferaceae</taxon>
        <taxon>Microbulbifer</taxon>
    </lineage>
</organism>
<comment type="caution">
    <text evidence="1">The sequence shown here is derived from an EMBL/GenBank/DDBJ whole genome shotgun (WGS) entry which is preliminary data.</text>
</comment>
<protein>
    <submittedName>
        <fullName evidence="1">Enamine deaminase RidA (YjgF/YER057c/UK114 family)</fullName>
    </submittedName>
</protein>
<dbReference type="SUPFAM" id="SSF55298">
    <property type="entry name" value="YjgF-like"/>
    <property type="match status" value="1"/>
</dbReference>
<dbReference type="AlphaFoldDB" id="A0A7W4WEH1"/>
<keyword evidence="2" id="KW-1185">Reference proteome</keyword>
<dbReference type="Gene3D" id="3.30.1330.40">
    <property type="entry name" value="RutC-like"/>
    <property type="match status" value="2"/>
</dbReference>
<proteinExistence type="predicted"/>